<organism evidence="9 10">
    <name type="scientific">Caballeronia sordidicola</name>
    <name type="common">Burkholderia sordidicola</name>
    <dbReference type="NCBI Taxonomy" id="196367"/>
    <lineage>
        <taxon>Bacteria</taxon>
        <taxon>Pseudomonadati</taxon>
        <taxon>Pseudomonadota</taxon>
        <taxon>Betaproteobacteria</taxon>
        <taxon>Burkholderiales</taxon>
        <taxon>Burkholderiaceae</taxon>
        <taxon>Caballeronia</taxon>
    </lineage>
</organism>
<feature type="transmembrane region" description="Helical" evidence="8">
    <location>
        <begin position="65"/>
        <end position="85"/>
    </location>
</feature>
<dbReference type="GO" id="GO:0022857">
    <property type="term" value="F:transmembrane transporter activity"/>
    <property type="evidence" value="ECO:0007669"/>
    <property type="project" value="InterPro"/>
</dbReference>
<evidence type="ECO:0000313" key="10">
    <source>
        <dbReference type="Proteomes" id="UP000054893"/>
    </source>
</evidence>
<keyword evidence="3" id="KW-0813">Transport</keyword>
<dbReference type="PANTHER" id="PTHR30472:SF67">
    <property type="entry name" value="PERMEASE OF ABC TRANSPORTER-RELATED"/>
    <property type="match status" value="1"/>
</dbReference>
<feature type="transmembrane region" description="Helical" evidence="8">
    <location>
        <begin position="246"/>
        <end position="274"/>
    </location>
</feature>
<dbReference type="GO" id="GO:0033214">
    <property type="term" value="P:siderophore-iron import into cell"/>
    <property type="evidence" value="ECO:0007669"/>
    <property type="project" value="TreeGrafter"/>
</dbReference>
<feature type="transmembrane region" description="Helical" evidence="8">
    <location>
        <begin position="97"/>
        <end position="119"/>
    </location>
</feature>
<evidence type="ECO:0000256" key="6">
    <source>
        <dbReference type="ARBA" id="ARBA00022989"/>
    </source>
</evidence>
<keyword evidence="4" id="KW-1003">Cell membrane</keyword>
<evidence type="ECO:0000256" key="2">
    <source>
        <dbReference type="ARBA" id="ARBA00007935"/>
    </source>
</evidence>
<evidence type="ECO:0000256" key="7">
    <source>
        <dbReference type="ARBA" id="ARBA00023136"/>
    </source>
</evidence>
<dbReference type="SUPFAM" id="SSF81345">
    <property type="entry name" value="ABC transporter involved in vitamin B12 uptake, BtuC"/>
    <property type="match status" value="1"/>
</dbReference>
<protein>
    <submittedName>
        <fullName evidence="9">Transporter</fullName>
    </submittedName>
</protein>
<dbReference type="InterPro" id="IPR000522">
    <property type="entry name" value="ABC_transptr_permease_BtuC"/>
</dbReference>
<dbReference type="Gene3D" id="1.10.3470.10">
    <property type="entry name" value="ABC transporter involved in vitamin B12 uptake, BtuC"/>
    <property type="match status" value="1"/>
</dbReference>
<reference evidence="9 10" key="1">
    <citation type="submission" date="2016-01" db="EMBL/GenBank/DDBJ databases">
        <authorList>
            <person name="Oliw E.H."/>
        </authorList>
    </citation>
    <scope>NUCLEOTIDE SEQUENCE [LARGE SCALE GENOMIC DNA]</scope>
    <source>
        <strain evidence="9">LMG 22029</strain>
    </source>
</reference>
<dbReference type="InterPro" id="IPR037294">
    <property type="entry name" value="ABC_BtuC-like"/>
</dbReference>
<evidence type="ECO:0000313" key="9">
    <source>
        <dbReference type="EMBL" id="SAL42719.1"/>
    </source>
</evidence>
<keyword evidence="5 8" id="KW-0812">Transmembrane</keyword>
<dbReference type="Pfam" id="PF01032">
    <property type="entry name" value="FecCD"/>
    <property type="match status" value="1"/>
</dbReference>
<feature type="transmembrane region" description="Helical" evidence="8">
    <location>
        <begin position="314"/>
        <end position="334"/>
    </location>
</feature>
<feature type="transmembrane region" description="Helical" evidence="8">
    <location>
        <begin position="286"/>
        <end position="308"/>
    </location>
</feature>
<dbReference type="OrthoDB" id="9782305at2"/>
<evidence type="ECO:0000256" key="5">
    <source>
        <dbReference type="ARBA" id="ARBA00022692"/>
    </source>
</evidence>
<feature type="transmembrane region" description="Helical" evidence="8">
    <location>
        <begin position="196"/>
        <end position="217"/>
    </location>
</feature>
<dbReference type="FunFam" id="1.10.3470.10:FF:000001">
    <property type="entry name" value="Vitamin B12 ABC transporter permease BtuC"/>
    <property type="match status" value="1"/>
</dbReference>
<dbReference type="RefSeq" id="WP_060857620.1">
    <property type="nucleotide sequence ID" value="NZ_FCOC02000016.1"/>
</dbReference>
<dbReference type="Proteomes" id="UP000054893">
    <property type="component" value="Unassembled WGS sequence"/>
</dbReference>
<keyword evidence="6 8" id="KW-1133">Transmembrane helix</keyword>
<name>A0A158HFB9_CABSO</name>
<evidence type="ECO:0000256" key="3">
    <source>
        <dbReference type="ARBA" id="ARBA00022448"/>
    </source>
</evidence>
<dbReference type="EMBL" id="FCOC02000016">
    <property type="protein sequence ID" value="SAL42719.1"/>
    <property type="molecule type" value="Genomic_DNA"/>
</dbReference>
<dbReference type="PANTHER" id="PTHR30472">
    <property type="entry name" value="FERRIC ENTEROBACTIN TRANSPORT SYSTEM PERMEASE PROTEIN"/>
    <property type="match status" value="1"/>
</dbReference>
<gene>
    <name evidence="9" type="ORF">AWB64_04539</name>
</gene>
<keyword evidence="7 8" id="KW-0472">Membrane</keyword>
<feature type="transmembrane region" description="Helical" evidence="8">
    <location>
        <begin position="125"/>
        <end position="143"/>
    </location>
</feature>
<evidence type="ECO:0000256" key="1">
    <source>
        <dbReference type="ARBA" id="ARBA00004651"/>
    </source>
</evidence>
<dbReference type="GO" id="GO:0005886">
    <property type="term" value="C:plasma membrane"/>
    <property type="evidence" value="ECO:0007669"/>
    <property type="project" value="UniProtKB-SubCell"/>
</dbReference>
<accession>A0A158HFB9</accession>
<dbReference type="CDD" id="cd06550">
    <property type="entry name" value="TM_ABC_iron-siderophores_like"/>
    <property type="match status" value="1"/>
</dbReference>
<sequence length="339" mass="34783">MKRAAPAVIVASLGVVLPVSVVLATGFGPTSIAPRLTARIVAAHLLHEPGDWNASLDTIVWLIRLPRVLLAGIVGAALAMVGVALQAVTANRLADPHLLGVSSGATLGAVAATLFLGAIFGPFTLSIMAFLGALLATAMVIALAHRQGRLDSDRLLLSGVAVSFVMLAGANLLLYLGDQRAASSILFWTLGGVGLARWSLLGVPASMALFGGILLLARRRELNALMTGDLAAVSLGVPVSKMRWEIFLVSALVTGAMVAVSGAIGFVGLVTPHVCRPLAGAEHGRLLPVSALAGAILLIWADVAARTLIAPEDLPIGVVTALLGGTFFIALMRFGGQSR</sequence>
<feature type="transmembrane region" description="Helical" evidence="8">
    <location>
        <begin position="155"/>
        <end position="176"/>
    </location>
</feature>
<comment type="similarity">
    <text evidence="2">Belongs to the binding-protein-dependent transport system permease family. FecCD subfamily.</text>
</comment>
<dbReference type="AlphaFoldDB" id="A0A158HFB9"/>
<evidence type="ECO:0000256" key="4">
    <source>
        <dbReference type="ARBA" id="ARBA00022475"/>
    </source>
</evidence>
<evidence type="ECO:0000256" key="8">
    <source>
        <dbReference type="SAM" id="Phobius"/>
    </source>
</evidence>
<comment type="subcellular location">
    <subcellularLocation>
        <location evidence="1">Cell membrane</location>
        <topology evidence="1">Multi-pass membrane protein</topology>
    </subcellularLocation>
</comment>
<proteinExistence type="inferred from homology"/>